<dbReference type="STRING" id="1121352.GCA_000620925_01616"/>
<dbReference type="Proteomes" id="UP000269923">
    <property type="component" value="Unassembled WGS sequence"/>
</dbReference>
<dbReference type="AlphaFoldDB" id="A0A3P2A204"/>
<keyword evidence="4" id="KW-1185">Reference proteome</keyword>
<dbReference type="GO" id="GO:0008233">
    <property type="term" value="F:peptidase activity"/>
    <property type="evidence" value="ECO:0007669"/>
    <property type="project" value="UniProtKB-KW"/>
</dbReference>
<dbReference type="GO" id="GO:0030163">
    <property type="term" value="P:protein catabolic process"/>
    <property type="evidence" value="ECO:0007669"/>
    <property type="project" value="InterPro"/>
</dbReference>
<comment type="subunit">
    <text evidence="1">Binds to the N-terminal domain of the chaperone ClpA.</text>
</comment>
<keyword evidence="3" id="KW-0378">Hydrolase</keyword>
<dbReference type="InterPro" id="IPR003769">
    <property type="entry name" value="ClpS_core"/>
</dbReference>
<comment type="function">
    <text evidence="1">Involved in the modulation of the specificity of the ClpAP-mediated ATP-dependent protein degradation.</text>
</comment>
<dbReference type="OrthoDB" id="9796121at2"/>
<sequence>MTFSQTDSTALRGKLVPPKRYGVFLINDDYTPMDFVVDVLSGIFLLPHNQAVAVMLTIHHQGKALCGTYSRDIAETKQQQVLQLAAEAGYPLLCTIEELS</sequence>
<organism evidence="3 4">
    <name type="scientific">Conchiformibius steedae</name>
    <dbReference type="NCBI Taxonomy" id="153493"/>
    <lineage>
        <taxon>Bacteria</taxon>
        <taxon>Pseudomonadati</taxon>
        <taxon>Pseudomonadota</taxon>
        <taxon>Betaproteobacteria</taxon>
        <taxon>Neisseriales</taxon>
        <taxon>Neisseriaceae</taxon>
        <taxon>Conchiformibius</taxon>
    </lineage>
</organism>
<evidence type="ECO:0000313" key="3">
    <source>
        <dbReference type="EMBL" id="RRD89461.1"/>
    </source>
</evidence>
<accession>A0A3P2A204</accession>
<dbReference type="RefSeq" id="WP_124795669.1">
    <property type="nucleotide sequence ID" value="NZ_RQYC01000015.1"/>
</dbReference>
<dbReference type="InterPro" id="IPR014719">
    <property type="entry name" value="Ribosomal_bL12_C/ClpS-like"/>
</dbReference>
<dbReference type="FunFam" id="3.30.1390.10:FF:000002">
    <property type="entry name" value="ATP-dependent Clp protease adapter protein ClpS"/>
    <property type="match status" value="1"/>
</dbReference>
<dbReference type="Gene3D" id="3.30.1390.10">
    <property type="match status" value="1"/>
</dbReference>
<name>A0A3P2A204_9NEIS</name>
<dbReference type="PANTHER" id="PTHR33473:SF19">
    <property type="entry name" value="ATP-DEPENDENT CLP PROTEASE ADAPTER PROTEIN CLPS"/>
    <property type="match status" value="1"/>
</dbReference>
<dbReference type="Pfam" id="PF02617">
    <property type="entry name" value="ClpS"/>
    <property type="match status" value="1"/>
</dbReference>
<evidence type="ECO:0000259" key="2">
    <source>
        <dbReference type="Pfam" id="PF02617"/>
    </source>
</evidence>
<dbReference type="SUPFAM" id="SSF54736">
    <property type="entry name" value="ClpS-like"/>
    <property type="match status" value="1"/>
</dbReference>
<reference evidence="3 4" key="1">
    <citation type="submission" date="2018-11" db="EMBL/GenBank/DDBJ databases">
        <title>Genomes From Bacteria Associated with the Canine Oral Cavity: a Test Case for Automated Genome-Based Taxonomic Assignment.</title>
        <authorList>
            <person name="Coil D.A."/>
            <person name="Jospin G."/>
            <person name="Darling A.E."/>
            <person name="Wallis C."/>
            <person name="Davis I.J."/>
            <person name="Harris S."/>
            <person name="Eisen J.A."/>
            <person name="Holcombe L.J."/>
            <person name="O'Flynn C."/>
        </authorList>
    </citation>
    <scope>NUCLEOTIDE SEQUENCE [LARGE SCALE GENOMIC DNA]</scope>
    <source>
        <strain evidence="3 4">COT-280</strain>
    </source>
</reference>
<proteinExistence type="inferred from homology"/>
<comment type="similarity">
    <text evidence="1">Belongs to the ClpS family.</text>
</comment>
<dbReference type="GO" id="GO:0006508">
    <property type="term" value="P:proteolysis"/>
    <property type="evidence" value="ECO:0007669"/>
    <property type="project" value="UniProtKB-UniRule"/>
</dbReference>
<keyword evidence="3" id="KW-0645">Protease</keyword>
<evidence type="ECO:0000256" key="1">
    <source>
        <dbReference type="HAMAP-Rule" id="MF_00302"/>
    </source>
</evidence>
<evidence type="ECO:0000313" key="4">
    <source>
        <dbReference type="Proteomes" id="UP000269923"/>
    </source>
</evidence>
<feature type="domain" description="Adaptor protein ClpS core" evidence="2">
    <location>
        <begin position="17"/>
        <end position="95"/>
    </location>
</feature>
<dbReference type="InterPro" id="IPR022935">
    <property type="entry name" value="ClpS"/>
</dbReference>
<dbReference type="HAMAP" id="MF_00302">
    <property type="entry name" value="ClpS"/>
    <property type="match status" value="1"/>
</dbReference>
<protein>
    <recommendedName>
        <fullName evidence="1">ATP-dependent Clp protease adapter protein ClpS</fullName>
    </recommendedName>
</protein>
<gene>
    <name evidence="1" type="primary">clpS</name>
    <name evidence="3" type="ORF">EII21_08705</name>
</gene>
<dbReference type="EMBL" id="RQYC01000015">
    <property type="protein sequence ID" value="RRD89461.1"/>
    <property type="molecule type" value="Genomic_DNA"/>
</dbReference>
<dbReference type="PANTHER" id="PTHR33473">
    <property type="entry name" value="ATP-DEPENDENT CLP PROTEASE ADAPTER PROTEIN CLPS1, CHLOROPLASTIC"/>
    <property type="match status" value="1"/>
</dbReference>
<comment type="caution">
    <text evidence="3">The sequence shown here is derived from an EMBL/GenBank/DDBJ whole genome shotgun (WGS) entry which is preliminary data.</text>
</comment>